<proteinExistence type="predicted"/>
<evidence type="ECO:0000313" key="1">
    <source>
        <dbReference type="EMBL" id="GAA0157716.1"/>
    </source>
</evidence>
<evidence type="ECO:0008006" key="3">
    <source>
        <dbReference type="Google" id="ProtNLM"/>
    </source>
</evidence>
<sequence length="101" mass="11144">MNDYLQLLHSLYTNLQVVGESDLVAQILLGLPPTFNAFITGILGQSLSMPPPMMASAKCQICGMYKHEALDCNDLFNHVYVSNKLDNSLAAMHIDEAFNIV</sequence>
<keyword evidence="2" id="KW-1185">Reference proteome</keyword>
<dbReference type="Proteomes" id="UP001454036">
    <property type="component" value="Unassembled WGS sequence"/>
</dbReference>
<evidence type="ECO:0000313" key="2">
    <source>
        <dbReference type="Proteomes" id="UP001454036"/>
    </source>
</evidence>
<protein>
    <recommendedName>
        <fullName evidence="3">Retrovirus-related Pol polyprotein from transposon TNT 1-94</fullName>
    </recommendedName>
</protein>
<dbReference type="EMBL" id="BAABME010019593">
    <property type="protein sequence ID" value="GAA0157716.1"/>
    <property type="molecule type" value="Genomic_DNA"/>
</dbReference>
<reference evidence="1 2" key="1">
    <citation type="submission" date="2024-01" db="EMBL/GenBank/DDBJ databases">
        <title>The complete chloroplast genome sequence of Lithospermum erythrorhizon: insights into the phylogenetic relationship among Boraginaceae species and the maternal lineages of purple gromwells.</title>
        <authorList>
            <person name="Okada T."/>
            <person name="Watanabe K."/>
        </authorList>
    </citation>
    <scope>NUCLEOTIDE SEQUENCE [LARGE SCALE GENOMIC DNA]</scope>
</reference>
<gene>
    <name evidence="1" type="ORF">LIER_38505</name>
</gene>
<name>A0AAV3Q433_LITER</name>
<organism evidence="1 2">
    <name type="scientific">Lithospermum erythrorhizon</name>
    <name type="common">Purple gromwell</name>
    <name type="synonym">Lithospermum officinale var. erythrorhizon</name>
    <dbReference type="NCBI Taxonomy" id="34254"/>
    <lineage>
        <taxon>Eukaryota</taxon>
        <taxon>Viridiplantae</taxon>
        <taxon>Streptophyta</taxon>
        <taxon>Embryophyta</taxon>
        <taxon>Tracheophyta</taxon>
        <taxon>Spermatophyta</taxon>
        <taxon>Magnoliopsida</taxon>
        <taxon>eudicotyledons</taxon>
        <taxon>Gunneridae</taxon>
        <taxon>Pentapetalae</taxon>
        <taxon>asterids</taxon>
        <taxon>lamiids</taxon>
        <taxon>Boraginales</taxon>
        <taxon>Boraginaceae</taxon>
        <taxon>Boraginoideae</taxon>
        <taxon>Lithospermeae</taxon>
        <taxon>Lithospermum</taxon>
    </lineage>
</organism>
<dbReference type="AlphaFoldDB" id="A0AAV3Q433"/>
<accession>A0AAV3Q433</accession>
<comment type="caution">
    <text evidence="1">The sequence shown here is derived from an EMBL/GenBank/DDBJ whole genome shotgun (WGS) entry which is preliminary data.</text>
</comment>